<evidence type="ECO:0000313" key="3">
    <source>
        <dbReference type="Proteomes" id="UP001190700"/>
    </source>
</evidence>
<feature type="region of interest" description="Disordered" evidence="1">
    <location>
        <begin position="167"/>
        <end position="203"/>
    </location>
</feature>
<accession>A0AAE0EYI2</accession>
<protein>
    <submittedName>
        <fullName evidence="2">Uncharacterized protein</fullName>
    </submittedName>
</protein>
<evidence type="ECO:0000313" key="2">
    <source>
        <dbReference type="EMBL" id="KAK3245183.1"/>
    </source>
</evidence>
<name>A0AAE0EYI2_9CHLO</name>
<dbReference type="AlphaFoldDB" id="A0AAE0EYI2"/>
<gene>
    <name evidence="2" type="ORF">CYMTET_45234</name>
</gene>
<feature type="region of interest" description="Disordered" evidence="1">
    <location>
        <begin position="1"/>
        <end position="26"/>
    </location>
</feature>
<feature type="compositionally biased region" description="Polar residues" evidence="1">
    <location>
        <begin position="167"/>
        <end position="184"/>
    </location>
</feature>
<feature type="region of interest" description="Disordered" evidence="1">
    <location>
        <begin position="48"/>
        <end position="80"/>
    </location>
</feature>
<reference evidence="2 3" key="1">
    <citation type="journal article" date="2015" name="Genome Biol. Evol.">
        <title>Comparative Genomics of a Bacterivorous Green Alga Reveals Evolutionary Causalities and Consequences of Phago-Mixotrophic Mode of Nutrition.</title>
        <authorList>
            <person name="Burns J.A."/>
            <person name="Paasch A."/>
            <person name="Narechania A."/>
            <person name="Kim E."/>
        </authorList>
    </citation>
    <scope>NUCLEOTIDE SEQUENCE [LARGE SCALE GENOMIC DNA]</scope>
    <source>
        <strain evidence="2 3">PLY_AMNH</strain>
    </source>
</reference>
<proteinExistence type="predicted"/>
<organism evidence="2 3">
    <name type="scientific">Cymbomonas tetramitiformis</name>
    <dbReference type="NCBI Taxonomy" id="36881"/>
    <lineage>
        <taxon>Eukaryota</taxon>
        <taxon>Viridiplantae</taxon>
        <taxon>Chlorophyta</taxon>
        <taxon>Pyramimonadophyceae</taxon>
        <taxon>Pyramimonadales</taxon>
        <taxon>Pyramimonadaceae</taxon>
        <taxon>Cymbomonas</taxon>
    </lineage>
</organism>
<evidence type="ECO:0000256" key="1">
    <source>
        <dbReference type="SAM" id="MobiDB-lite"/>
    </source>
</evidence>
<keyword evidence="3" id="KW-1185">Reference proteome</keyword>
<sequence length="383" mass="41530">MDNQATCQSPEPAGLRSNPVEPNNESWRPILVGRHLQLWRAPRQSSGVLRFGSDTSEDQSVTAEGESWRSSVPDHWHERRAPTGVPLTRQALASVSPSADMFLPRTPSAAEALPVQNTSIEASISPSVAAFLFRDQHQSTPRESLQLAATPSVSDHAGQTVQHLITEEPSSPTARSPKMPQTQFEDFPDLPKTGSMWPTSPKQSHAELMPCSFSENLSTQLAELASWPVTSSTFNFTPSPPRTLLKSRLGLGPEAASQEEVEAAADPGDSHLAEAAALRDFPSRAQLVTAEAERLLVCSHLPVLACRVLKCRVQAEDVRCWQFVVNGDGHGMDLRTLRSELLAGAPRLLQGEPASDDIPAASLLCLAALQLPLKHMSDSGRDR</sequence>
<dbReference type="Proteomes" id="UP001190700">
    <property type="component" value="Unassembled WGS sequence"/>
</dbReference>
<comment type="caution">
    <text evidence="2">The sequence shown here is derived from an EMBL/GenBank/DDBJ whole genome shotgun (WGS) entry which is preliminary data.</text>
</comment>
<dbReference type="EMBL" id="LGRX02030928">
    <property type="protein sequence ID" value="KAK3245183.1"/>
    <property type="molecule type" value="Genomic_DNA"/>
</dbReference>